<gene>
    <name evidence="4" type="primary">ripAR</name>
    <name evidence="4" type="ORF">RSIPO_04270</name>
</gene>
<feature type="region of interest" description="Disordered" evidence="2">
    <location>
        <begin position="1"/>
        <end position="76"/>
    </location>
</feature>
<keyword evidence="1" id="KW-0964">Secreted</keyword>
<dbReference type="GO" id="GO:0016567">
    <property type="term" value="P:protein ubiquitination"/>
    <property type="evidence" value="ECO:0007669"/>
    <property type="project" value="InterPro"/>
</dbReference>
<dbReference type="InterPro" id="IPR029487">
    <property type="entry name" value="NEL_dom"/>
</dbReference>
<feature type="domain" description="NEL" evidence="3">
    <location>
        <begin position="326"/>
        <end position="629"/>
    </location>
</feature>
<organism evidence="4 5">
    <name type="scientific">Ralstonia solanacearum IPO1609</name>
    <dbReference type="NCBI Taxonomy" id="564066"/>
    <lineage>
        <taxon>Bacteria</taxon>
        <taxon>Pseudomonadati</taxon>
        <taxon>Pseudomonadota</taxon>
        <taxon>Betaproteobacteria</taxon>
        <taxon>Burkholderiales</taxon>
        <taxon>Burkholderiaceae</taxon>
        <taxon>Ralstonia</taxon>
        <taxon>Ralstonia solanacearum species complex</taxon>
    </lineage>
</organism>
<dbReference type="RefSeq" id="WP_003264895.1">
    <property type="nucleotide sequence ID" value="NZ_LN651281.1"/>
</dbReference>
<evidence type="ECO:0000259" key="3">
    <source>
        <dbReference type="PROSITE" id="PS52053"/>
    </source>
</evidence>
<proteinExistence type="inferred from homology"/>
<dbReference type="EMBL" id="LN651281">
    <property type="protein sequence ID" value="CEJ17574.1"/>
    <property type="molecule type" value="Genomic_DNA"/>
</dbReference>
<dbReference type="GO" id="GO:0005576">
    <property type="term" value="C:extracellular region"/>
    <property type="evidence" value="ECO:0007669"/>
    <property type="project" value="UniProtKB-UniRule"/>
</dbReference>
<protein>
    <submittedName>
        <fullName evidence="4">Type III effector protein RipAR</fullName>
    </submittedName>
</protein>
<keyword evidence="5" id="KW-1185">Reference proteome</keyword>
<evidence type="ECO:0000256" key="2">
    <source>
        <dbReference type="SAM" id="MobiDB-lite"/>
    </source>
</evidence>
<sequence length="710" mass="75995">MVNPIRSHRGAPSTPNPSVPDDDAGTSQPQSPDAPPPRRTAPTQLAGLAPRSRARPMPQPQEQDGAEPVHAQREAQPDGVMRRLANGIRAGQLAVSAAGIGAFQLALNEAVQFAMSPREARPTDTLRALLNGSWVDQRDLGGDNAIDQAIRLAERRAVFPEAPSSGRNEPATGAAHALAGGRQHGPSGLDGARQLAGDPSHRLAGLNTPQPRAPAEQPGNSLQGLPDRRRPDQLDLSGSGARQLAMNQSQRLAAHLAQPSRGREQRSAADAARALPSDRSHSQLGRDAAGLAALDRHHQFVSLLTAPSQAERLRALFADPTPREPTAAEVLALWAPECGLPSETVNALRSVLGQQDSAPFVGFLDRLSECASFSSNLQPDRQPEHRAASVQELGTILTLVAHNDAYRASCFDICGGAEADCHDNVDVVFGNLRLAARDPALRGNAPLSEILSYHKFCVPWTLINDFVSHRFSSGDRLEKVLALRIRLSDILLVKTPAMLYSRLADITDAHELEARHYINTHVGTEANLLRSLSRSPTWRTFLTQRHPVEFAANTLLWSAALEDLGAKSASGSAGTARSTGNPATFGSRTEALAQARAMPSLGTGLAFRHLQENATVMVMEAMTHKLVADNATAPSETDAHAALLEDPDWMAYLQKEHPADPAFTTVGTDAGERHEQLLRLTRQEIADARGIAQAPGGAPTDSDRMASHRA</sequence>
<evidence type="ECO:0000313" key="4">
    <source>
        <dbReference type="EMBL" id="CEJ17574.1"/>
    </source>
</evidence>
<feature type="active site" description="Glycyl thioester intermediate" evidence="1">
    <location>
        <position position="421"/>
    </location>
</feature>
<reference evidence="4" key="1">
    <citation type="submission" date="2014-11" db="EMBL/GenBank/DDBJ databases">
        <authorList>
            <person name="Genoscope - CEA"/>
        </authorList>
    </citation>
    <scope>NUCLEOTIDE SEQUENCE</scope>
    <source>
        <strain evidence="4">IPO1609</strain>
    </source>
</reference>
<feature type="compositionally biased region" description="Basic and acidic residues" evidence="2">
    <location>
        <begin position="701"/>
        <end position="710"/>
    </location>
</feature>
<comment type="PTM">
    <text evidence="1">Ubiquitinated in the presence of host E1 ubiquitin-activating enzyme, E2 ubiquitin-conjugating enzyme and ubiquitin.</text>
</comment>
<feature type="region of interest" description="Disordered" evidence="2">
    <location>
        <begin position="691"/>
        <end position="710"/>
    </location>
</feature>
<name>A0A7U7JF51_RALSL</name>
<reference evidence="4" key="2">
    <citation type="submission" date="2022-04" db="EMBL/GenBank/DDBJ databases">
        <title>Genomic draft of R. solanacearum strain IPO1609, a phylotype IIB1/biovar 2/race 3 strain isolated from potato in Europe.</title>
        <authorList>
            <person name="Boucher C."/>
            <person name="Carrere S."/>
            <person name="Dossat C."/>
            <person name="Elbaz M."/>
            <person name="Genin S."/>
            <person name="Gouzy J."/>
            <person name="Prior P."/>
            <person name="Segurens B."/>
            <person name="Wincker P."/>
        </authorList>
    </citation>
    <scope>NUCLEOTIDE SEQUENCE</scope>
    <source>
        <strain evidence="4">IPO1609</strain>
    </source>
</reference>
<dbReference type="Proteomes" id="UP000053470">
    <property type="component" value="Unassembled WGS sequence"/>
</dbReference>
<keyword evidence="1" id="KW-0833">Ubl conjugation pathway</keyword>
<dbReference type="AlphaFoldDB" id="A0A7U7JF51"/>
<evidence type="ECO:0000313" key="5">
    <source>
        <dbReference type="Proteomes" id="UP000053470"/>
    </source>
</evidence>
<keyword evidence="1" id="KW-0808">Transferase</keyword>
<dbReference type="Gene3D" id="1.20.58.360">
    <property type="entry name" value="Shigella T3SS effector IpaH defines"/>
    <property type="match status" value="1"/>
</dbReference>
<feature type="region of interest" description="Disordered" evidence="2">
    <location>
        <begin position="160"/>
        <end position="284"/>
    </location>
</feature>
<dbReference type="PROSITE" id="PS52053">
    <property type="entry name" value="NEL"/>
    <property type="match status" value="1"/>
</dbReference>
<accession>A0A7U7JF51</accession>
<keyword evidence="1" id="KW-0832">Ubl conjugation</keyword>
<comment type="similarity">
    <text evidence="1">Belongs to the LRR-containing bacterial E3 ligase family.</text>
</comment>
<dbReference type="GO" id="GO:0004842">
    <property type="term" value="F:ubiquitin-protein transferase activity"/>
    <property type="evidence" value="ECO:0007669"/>
    <property type="project" value="UniProtKB-UniRule"/>
</dbReference>
<keyword evidence="1" id="KW-1035">Host cytoplasm</keyword>
<evidence type="ECO:0000256" key="1">
    <source>
        <dbReference type="PROSITE-ProRule" id="PRU01398"/>
    </source>
</evidence>